<name>B4JYK5_DROGR</name>
<evidence type="ECO:0000256" key="2">
    <source>
        <dbReference type="ARBA" id="ARBA00004434"/>
    </source>
</evidence>
<protein>
    <recommendedName>
        <fullName evidence="4">NADH dehydrogenase [ubiquinone] 1 beta subcomplex subunit 11, mitochondrial</fullName>
    </recommendedName>
    <alternativeName>
        <fullName evidence="15">Complex I-ESSS</fullName>
    </alternativeName>
    <alternativeName>
        <fullName evidence="14">NADH-ubiquinone oxidoreductase ESSS subunit</fullName>
    </alternativeName>
</protein>
<comment type="subcellular location">
    <subcellularLocation>
        <location evidence="2">Mitochondrion inner membrane</location>
        <topology evidence="2">Single-pass membrane protein</topology>
    </subcellularLocation>
</comment>
<dbReference type="STRING" id="7222.B4JYK5"/>
<proteinExistence type="inferred from homology"/>
<dbReference type="Pfam" id="PF10183">
    <property type="entry name" value="ESSS"/>
    <property type="match status" value="1"/>
</dbReference>
<evidence type="ECO:0000256" key="10">
    <source>
        <dbReference type="ARBA" id="ARBA00022982"/>
    </source>
</evidence>
<keyword evidence="10" id="KW-0249">Electron transport</keyword>
<keyword evidence="8" id="KW-0999">Mitochondrion inner membrane</keyword>
<organism evidence="19">
    <name type="scientific">Drosophila grimshawi</name>
    <name type="common">Hawaiian fruit fly</name>
    <name type="synonym">Idiomyia grimshawi</name>
    <dbReference type="NCBI Taxonomy" id="7222"/>
    <lineage>
        <taxon>Eukaryota</taxon>
        <taxon>Metazoa</taxon>
        <taxon>Ecdysozoa</taxon>
        <taxon>Arthropoda</taxon>
        <taxon>Hexapoda</taxon>
        <taxon>Insecta</taxon>
        <taxon>Pterygota</taxon>
        <taxon>Neoptera</taxon>
        <taxon>Endopterygota</taxon>
        <taxon>Diptera</taxon>
        <taxon>Brachycera</taxon>
        <taxon>Muscomorpha</taxon>
        <taxon>Ephydroidea</taxon>
        <taxon>Drosophilidae</taxon>
        <taxon>Drosophila</taxon>
        <taxon>Hawaiian Drosophila</taxon>
    </lineage>
</organism>
<dbReference type="PANTHER" id="PTHR13327">
    <property type="entry name" value="NADH-UBIQUINONE OXIDOREDUCTASE ESSS SUBUNIT, MITOCHONDRIAL PRECURSOR"/>
    <property type="match status" value="1"/>
</dbReference>
<evidence type="ECO:0000256" key="13">
    <source>
        <dbReference type="ARBA" id="ARBA00023136"/>
    </source>
</evidence>
<keyword evidence="6" id="KW-0679">Respiratory chain</keyword>
<evidence type="ECO:0000313" key="19">
    <source>
        <dbReference type="Proteomes" id="UP000001070"/>
    </source>
</evidence>
<evidence type="ECO:0000256" key="14">
    <source>
        <dbReference type="ARBA" id="ARBA00030753"/>
    </source>
</evidence>
<dbReference type="KEGG" id="dgr:6569773"/>
<gene>
    <name evidence="18" type="primary">Dgri\GH14310</name>
    <name evidence="18" type="ORF">Dgri_GH14310</name>
</gene>
<dbReference type="eggNOG" id="KOG4808">
    <property type="taxonomic scope" value="Eukaryota"/>
</dbReference>
<evidence type="ECO:0000256" key="7">
    <source>
        <dbReference type="ARBA" id="ARBA00022692"/>
    </source>
</evidence>
<feature type="transmembrane region" description="Helical" evidence="17">
    <location>
        <begin position="84"/>
        <end position="102"/>
    </location>
</feature>
<keyword evidence="19" id="KW-1185">Reference proteome</keyword>
<reference evidence="18 19" key="1">
    <citation type="journal article" date="2007" name="Nature">
        <title>Evolution of genes and genomes on the Drosophila phylogeny.</title>
        <authorList>
            <consortium name="Drosophila 12 Genomes Consortium"/>
            <person name="Clark A.G."/>
            <person name="Eisen M.B."/>
            <person name="Smith D.R."/>
            <person name="Bergman C.M."/>
            <person name="Oliver B."/>
            <person name="Markow T.A."/>
            <person name="Kaufman T.C."/>
            <person name="Kellis M."/>
            <person name="Gelbart W."/>
            <person name="Iyer V.N."/>
            <person name="Pollard D.A."/>
            <person name="Sackton T.B."/>
            <person name="Larracuente A.M."/>
            <person name="Singh N.D."/>
            <person name="Abad J.P."/>
            <person name="Abt D.N."/>
            <person name="Adryan B."/>
            <person name="Aguade M."/>
            <person name="Akashi H."/>
            <person name="Anderson W.W."/>
            <person name="Aquadro C.F."/>
            <person name="Ardell D.H."/>
            <person name="Arguello R."/>
            <person name="Artieri C.G."/>
            <person name="Barbash D.A."/>
            <person name="Barker D."/>
            <person name="Barsanti P."/>
            <person name="Batterham P."/>
            <person name="Batzoglou S."/>
            <person name="Begun D."/>
            <person name="Bhutkar A."/>
            <person name="Blanco E."/>
            <person name="Bosak S.A."/>
            <person name="Bradley R.K."/>
            <person name="Brand A.D."/>
            <person name="Brent M.R."/>
            <person name="Brooks A.N."/>
            <person name="Brown R.H."/>
            <person name="Butlin R.K."/>
            <person name="Caggese C."/>
            <person name="Calvi B.R."/>
            <person name="Bernardo de Carvalho A."/>
            <person name="Caspi A."/>
            <person name="Castrezana S."/>
            <person name="Celniker S.E."/>
            <person name="Chang J.L."/>
            <person name="Chapple C."/>
            <person name="Chatterji S."/>
            <person name="Chinwalla A."/>
            <person name="Civetta A."/>
            <person name="Clifton S.W."/>
            <person name="Comeron J.M."/>
            <person name="Costello J.C."/>
            <person name="Coyne J.A."/>
            <person name="Daub J."/>
            <person name="David R.G."/>
            <person name="Delcher A.L."/>
            <person name="Delehaunty K."/>
            <person name="Do C.B."/>
            <person name="Ebling H."/>
            <person name="Edwards K."/>
            <person name="Eickbush T."/>
            <person name="Evans J.D."/>
            <person name="Filipski A."/>
            <person name="Findeiss S."/>
            <person name="Freyhult E."/>
            <person name="Fulton L."/>
            <person name="Fulton R."/>
            <person name="Garcia A.C."/>
            <person name="Gardiner A."/>
            <person name="Garfield D.A."/>
            <person name="Garvin B.E."/>
            <person name="Gibson G."/>
            <person name="Gilbert D."/>
            <person name="Gnerre S."/>
            <person name="Godfrey J."/>
            <person name="Good R."/>
            <person name="Gotea V."/>
            <person name="Gravely B."/>
            <person name="Greenberg A.J."/>
            <person name="Griffiths-Jones S."/>
            <person name="Gross S."/>
            <person name="Guigo R."/>
            <person name="Gustafson E.A."/>
            <person name="Haerty W."/>
            <person name="Hahn M.W."/>
            <person name="Halligan D.L."/>
            <person name="Halpern A.L."/>
            <person name="Halter G.M."/>
            <person name="Han M.V."/>
            <person name="Heger A."/>
            <person name="Hillier L."/>
            <person name="Hinrichs A.S."/>
            <person name="Holmes I."/>
            <person name="Hoskins R.A."/>
            <person name="Hubisz M.J."/>
            <person name="Hultmark D."/>
            <person name="Huntley M.A."/>
            <person name="Jaffe D.B."/>
            <person name="Jagadeeshan S."/>
            <person name="Jeck W.R."/>
            <person name="Johnson J."/>
            <person name="Jones C.D."/>
            <person name="Jordan W.C."/>
            <person name="Karpen G.H."/>
            <person name="Kataoka E."/>
            <person name="Keightley P.D."/>
            <person name="Kheradpour P."/>
            <person name="Kirkness E.F."/>
            <person name="Koerich L.B."/>
            <person name="Kristiansen K."/>
            <person name="Kudrna D."/>
            <person name="Kulathinal R.J."/>
            <person name="Kumar S."/>
            <person name="Kwok R."/>
            <person name="Lander E."/>
            <person name="Langley C.H."/>
            <person name="Lapoint R."/>
            <person name="Lazzaro B.P."/>
            <person name="Lee S.J."/>
            <person name="Levesque L."/>
            <person name="Li R."/>
            <person name="Lin C.F."/>
            <person name="Lin M.F."/>
            <person name="Lindblad-Toh K."/>
            <person name="Llopart A."/>
            <person name="Long M."/>
            <person name="Low L."/>
            <person name="Lozovsky E."/>
            <person name="Lu J."/>
            <person name="Luo M."/>
            <person name="Machado C.A."/>
            <person name="Makalowski W."/>
            <person name="Marzo M."/>
            <person name="Matsuda M."/>
            <person name="Matzkin L."/>
            <person name="McAllister B."/>
            <person name="McBride C.S."/>
            <person name="McKernan B."/>
            <person name="McKernan K."/>
            <person name="Mendez-Lago M."/>
            <person name="Minx P."/>
            <person name="Mollenhauer M.U."/>
            <person name="Montooth K."/>
            <person name="Mount S.M."/>
            <person name="Mu X."/>
            <person name="Myers E."/>
            <person name="Negre B."/>
            <person name="Newfeld S."/>
            <person name="Nielsen R."/>
            <person name="Noor M.A."/>
            <person name="O'Grady P."/>
            <person name="Pachter L."/>
            <person name="Papaceit M."/>
            <person name="Parisi M.J."/>
            <person name="Parisi M."/>
            <person name="Parts L."/>
            <person name="Pedersen J.S."/>
            <person name="Pesole G."/>
            <person name="Phillippy A.M."/>
            <person name="Ponting C.P."/>
            <person name="Pop M."/>
            <person name="Porcelli D."/>
            <person name="Powell J.R."/>
            <person name="Prohaska S."/>
            <person name="Pruitt K."/>
            <person name="Puig M."/>
            <person name="Quesneville H."/>
            <person name="Ram K.R."/>
            <person name="Rand D."/>
            <person name="Rasmussen M.D."/>
            <person name="Reed L.K."/>
            <person name="Reenan R."/>
            <person name="Reily A."/>
            <person name="Remington K.A."/>
            <person name="Rieger T.T."/>
            <person name="Ritchie M.G."/>
            <person name="Robin C."/>
            <person name="Rogers Y.H."/>
            <person name="Rohde C."/>
            <person name="Rozas J."/>
            <person name="Rubenfield M.J."/>
            <person name="Ruiz A."/>
            <person name="Russo S."/>
            <person name="Salzberg S.L."/>
            <person name="Sanchez-Gracia A."/>
            <person name="Saranga D.J."/>
            <person name="Sato H."/>
            <person name="Schaeffer S.W."/>
            <person name="Schatz M.C."/>
            <person name="Schlenke T."/>
            <person name="Schwartz R."/>
            <person name="Segarra C."/>
            <person name="Singh R.S."/>
            <person name="Sirot L."/>
            <person name="Sirota M."/>
            <person name="Sisneros N.B."/>
            <person name="Smith C.D."/>
            <person name="Smith T.F."/>
            <person name="Spieth J."/>
            <person name="Stage D.E."/>
            <person name="Stark A."/>
            <person name="Stephan W."/>
            <person name="Strausberg R.L."/>
            <person name="Strempel S."/>
            <person name="Sturgill D."/>
            <person name="Sutton G."/>
            <person name="Sutton G.G."/>
            <person name="Tao W."/>
            <person name="Teichmann S."/>
            <person name="Tobari Y.N."/>
            <person name="Tomimura Y."/>
            <person name="Tsolas J.M."/>
            <person name="Valente V.L."/>
            <person name="Venter E."/>
            <person name="Venter J.C."/>
            <person name="Vicario S."/>
            <person name="Vieira F.G."/>
            <person name="Vilella A.J."/>
            <person name="Villasante A."/>
            <person name="Walenz B."/>
            <person name="Wang J."/>
            <person name="Wasserman M."/>
            <person name="Watts T."/>
            <person name="Wilson D."/>
            <person name="Wilson R.K."/>
            <person name="Wing R.A."/>
            <person name="Wolfner M.F."/>
            <person name="Wong A."/>
            <person name="Wong G.K."/>
            <person name="Wu C.I."/>
            <person name="Wu G."/>
            <person name="Yamamoto D."/>
            <person name="Yang H.P."/>
            <person name="Yang S.P."/>
            <person name="Yorke J.A."/>
            <person name="Yoshida K."/>
            <person name="Zdobnov E."/>
            <person name="Zhang P."/>
            <person name="Zhang Y."/>
            <person name="Zimin A.V."/>
            <person name="Baldwin J."/>
            <person name="Abdouelleil A."/>
            <person name="Abdulkadir J."/>
            <person name="Abebe A."/>
            <person name="Abera B."/>
            <person name="Abreu J."/>
            <person name="Acer S.C."/>
            <person name="Aftuck L."/>
            <person name="Alexander A."/>
            <person name="An P."/>
            <person name="Anderson E."/>
            <person name="Anderson S."/>
            <person name="Arachi H."/>
            <person name="Azer M."/>
            <person name="Bachantsang P."/>
            <person name="Barry A."/>
            <person name="Bayul T."/>
            <person name="Berlin A."/>
            <person name="Bessette D."/>
            <person name="Bloom T."/>
            <person name="Blye J."/>
            <person name="Boguslavskiy L."/>
            <person name="Bonnet C."/>
            <person name="Boukhgalter B."/>
            <person name="Bourzgui I."/>
            <person name="Brown A."/>
            <person name="Cahill P."/>
            <person name="Channer S."/>
            <person name="Cheshatsang Y."/>
            <person name="Chuda L."/>
            <person name="Citroen M."/>
            <person name="Collymore A."/>
            <person name="Cooke P."/>
            <person name="Costello M."/>
            <person name="D'Aco K."/>
            <person name="Daza R."/>
            <person name="De Haan G."/>
            <person name="DeGray S."/>
            <person name="DeMaso C."/>
            <person name="Dhargay N."/>
            <person name="Dooley K."/>
            <person name="Dooley E."/>
            <person name="Doricent M."/>
            <person name="Dorje P."/>
            <person name="Dorjee K."/>
            <person name="Dupes A."/>
            <person name="Elong R."/>
            <person name="Falk J."/>
            <person name="Farina A."/>
            <person name="Faro S."/>
            <person name="Ferguson D."/>
            <person name="Fisher S."/>
            <person name="Foley C.D."/>
            <person name="Franke A."/>
            <person name="Friedrich D."/>
            <person name="Gadbois L."/>
            <person name="Gearin G."/>
            <person name="Gearin C.R."/>
            <person name="Giannoukos G."/>
            <person name="Goode T."/>
            <person name="Graham J."/>
            <person name="Grandbois E."/>
            <person name="Grewal S."/>
            <person name="Gyaltsen K."/>
            <person name="Hafez N."/>
            <person name="Hagos B."/>
            <person name="Hall J."/>
            <person name="Henson C."/>
            <person name="Hollinger A."/>
            <person name="Honan T."/>
            <person name="Huard M.D."/>
            <person name="Hughes L."/>
            <person name="Hurhula B."/>
            <person name="Husby M.E."/>
            <person name="Kamat A."/>
            <person name="Kanga B."/>
            <person name="Kashin S."/>
            <person name="Khazanovich D."/>
            <person name="Kisner P."/>
            <person name="Lance K."/>
            <person name="Lara M."/>
            <person name="Lee W."/>
            <person name="Lennon N."/>
            <person name="Letendre F."/>
            <person name="LeVine R."/>
            <person name="Lipovsky A."/>
            <person name="Liu X."/>
            <person name="Liu J."/>
            <person name="Liu S."/>
            <person name="Lokyitsang T."/>
            <person name="Lokyitsang Y."/>
            <person name="Lubonja R."/>
            <person name="Lui A."/>
            <person name="MacDonald P."/>
            <person name="Magnisalis V."/>
            <person name="Maru K."/>
            <person name="Matthews C."/>
            <person name="McCusker W."/>
            <person name="McDonough S."/>
            <person name="Mehta T."/>
            <person name="Meldrim J."/>
            <person name="Meneus L."/>
            <person name="Mihai O."/>
            <person name="Mihalev A."/>
            <person name="Mihova T."/>
            <person name="Mittelman R."/>
            <person name="Mlenga V."/>
            <person name="Montmayeur A."/>
            <person name="Mulrain L."/>
            <person name="Navidi A."/>
            <person name="Naylor J."/>
            <person name="Negash T."/>
            <person name="Nguyen T."/>
            <person name="Nguyen N."/>
            <person name="Nicol R."/>
            <person name="Norbu C."/>
            <person name="Norbu N."/>
            <person name="Novod N."/>
            <person name="O'Neill B."/>
            <person name="Osman S."/>
            <person name="Markiewicz E."/>
            <person name="Oyono O.L."/>
            <person name="Patti C."/>
            <person name="Phunkhang P."/>
            <person name="Pierre F."/>
            <person name="Priest M."/>
            <person name="Raghuraman S."/>
            <person name="Rege F."/>
            <person name="Reyes R."/>
            <person name="Rise C."/>
            <person name="Rogov P."/>
            <person name="Ross K."/>
            <person name="Ryan E."/>
            <person name="Settipalli S."/>
            <person name="Shea T."/>
            <person name="Sherpa N."/>
            <person name="Shi L."/>
            <person name="Shih D."/>
            <person name="Sparrow T."/>
            <person name="Spaulding J."/>
            <person name="Stalker J."/>
            <person name="Stange-Thomann N."/>
            <person name="Stavropoulos S."/>
            <person name="Stone C."/>
            <person name="Strader C."/>
            <person name="Tesfaye S."/>
            <person name="Thomson T."/>
            <person name="Thoulutsang Y."/>
            <person name="Thoulutsang D."/>
            <person name="Topham K."/>
            <person name="Topping I."/>
            <person name="Tsamla T."/>
            <person name="Vassiliev H."/>
            <person name="Vo A."/>
            <person name="Wangchuk T."/>
            <person name="Wangdi T."/>
            <person name="Weiand M."/>
            <person name="Wilkinson J."/>
            <person name="Wilson A."/>
            <person name="Yadav S."/>
            <person name="Young G."/>
            <person name="Yu Q."/>
            <person name="Zembek L."/>
            <person name="Zhong D."/>
            <person name="Zimmer A."/>
            <person name="Zwirko Z."/>
            <person name="Jaffe D.B."/>
            <person name="Alvarez P."/>
            <person name="Brockman W."/>
            <person name="Butler J."/>
            <person name="Chin C."/>
            <person name="Gnerre S."/>
            <person name="Grabherr M."/>
            <person name="Kleber M."/>
            <person name="Mauceli E."/>
            <person name="MacCallum I."/>
        </authorList>
    </citation>
    <scope>NUCLEOTIDE SEQUENCE [LARGE SCALE GENOMIC DNA]</scope>
    <source>
        <strain evidence="19">Tucson 15287-2541.00</strain>
    </source>
</reference>
<accession>B4JYK5</accession>
<comment type="similarity">
    <text evidence="3">Belongs to the complex I NDUFB11 subunit family.</text>
</comment>
<evidence type="ECO:0000256" key="9">
    <source>
        <dbReference type="ARBA" id="ARBA00022946"/>
    </source>
</evidence>
<dbReference type="PhylomeDB" id="B4JYK5"/>
<evidence type="ECO:0000256" key="15">
    <source>
        <dbReference type="ARBA" id="ARBA00031387"/>
    </source>
</evidence>
<keyword evidence="13 17" id="KW-0472">Membrane</keyword>
<dbReference type="EMBL" id="CH916377">
    <property type="protein sequence ID" value="EDV90767.1"/>
    <property type="molecule type" value="Genomic_DNA"/>
</dbReference>
<evidence type="ECO:0000256" key="3">
    <source>
        <dbReference type="ARBA" id="ARBA00008915"/>
    </source>
</evidence>
<dbReference type="HOGENOM" id="CLU_109862_1_0_1"/>
<comment type="function">
    <text evidence="1">Accessory subunit of the mitochondrial membrane respiratory chain NADH dehydrogenase (Complex I), that is believed not to be involved in catalysis. Complex I functions in the transfer of electrons from NADH to the respiratory chain. The immediate electron acceptor for the enzyme is believed to be ubiquinone.</text>
</comment>
<dbReference type="InterPro" id="IPR019329">
    <property type="entry name" value="NADH_UbQ_OxRdtase_ESSS_su"/>
</dbReference>
<keyword evidence="7 17" id="KW-0812">Transmembrane</keyword>
<dbReference type="InParanoid" id="B4JYK5"/>
<dbReference type="OrthoDB" id="5917019at2759"/>
<evidence type="ECO:0000256" key="17">
    <source>
        <dbReference type="SAM" id="Phobius"/>
    </source>
</evidence>
<evidence type="ECO:0000256" key="5">
    <source>
        <dbReference type="ARBA" id="ARBA00022448"/>
    </source>
</evidence>
<dbReference type="GO" id="GO:0005743">
    <property type="term" value="C:mitochondrial inner membrane"/>
    <property type="evidence" value="ECO:0007669"/>
    <property type="project" value="UniProtKB-SubCell"/>
</dbReference>
<dbReference type="Proteomes" id="UP000001070">
    <property type="component" value="Unassembled WGS sequence"/>
</dbReference>
<comment type="subunit">
    <text evidence="16">Complex I is composed of 45 different subunits. Interacts with BCAP31.</text>
</comment>
<evidence type="ECO:0000256" key="11">
    <source>
        <dbReference type="ARBA" id="ARBA00022989"/>
    </source>
</evidence>
<keyword evidence="5" id="KW-0813">Transport</keyword>
<dbReference type="FunCoup" id="B4JYK5">
    <property type="interactions" value="468"/>
</dbReference>
<dbReference type="AlphaFoldDB" id="B4JYK5"/>
<keyword evidence="9" id="KW-0809">Transit peptide</keyword>
<dbReference type="OMA" id="DTKPRYW"/>
<evidence type="ECO:0000256" key="1">
    <source>
        <dbReference type="ARBA" id="ARBA00003195"/>
    </source>
</evidence>
<dbReference type="SMR" id="B4JYK5"/>
<evidence type="ECO:0000256" key="6">
    <source>
        <dbReference type="ARBA" id="ARBA00022660"/>
    </source>
</evidence>
<evidence type="ECO:0000256" key="4">
    <source>
        <dbReference type="ARBA" id="ARBA00018632"/>
    </source>
</evidence>
<sequence length="156" mass="17539">MSALFRLTSRAVALQRSVAISQAATLQRATSCRSIKTSPKKDETVAAPASVTTEDFANPSPKNWMSYGFDYKTEADDRKATKSTFFFAVTLCLVWGTFYWAYLPDTQLRSWAQREGFLELRRREQAGLDLISPNYVDPSKIVLPSDEDLGNTEIII</sequence>
<dbReference type="PANTHER" id="PTHR13327:SF0">
    <property type="entry name" value="NADH DEHYDROGENASE [UBIQUINONE] 1 BETA SUBCOMPLEX SUBUNIT 11, MITOCHONDRIAL"/>
    <property type="match status" value="1"/>
</dbReference>
<keyword evidence="11 17" id="KW-1133">Transmembrane helix</keyword>
<evidence type="ECO:0000313" key="18">
    <source>
        <dbReference type="EMBL" id="EDV90767.1"/>
    </source>
</evidence>
<keyword evidence="12" id="KW-0496">Mitochondrion</keyword>
<evidence type="ECO:0000256" key="16">
    <source>
        <dbReference type="ARBA" id="ARBA00046528"/>
    </source>
</evidence>
<evidence type="ECO:0000256" key="12">
    <source>
        <dbReference type="ARBA" id="ARBA00023128"/>
    </source>
</evidence>
<evidence type="ECO:0000256" key="8">
    <source>
        <dbReference type="ARBA" id="ARBA00022792"/>
    </source>
</evidence>